<sequence>MPAHKHPMASPGYGKRTAPGQRPRTAADFAHLPRREASVAAYLDRLPDGADISVKTLAKVLPDYGQCALGTVLRRLSEAGHLRRGREHITGGGSPRWVTRTYFSRTARGDAWWAAFLAGEHPEDEPAPASVPAAGAVPAHEPASAPEPVQPPRSRAYGVLAGLGRAEPRMTLSAADCAALEELAGQWLERGADERQLTGALTAGLPPEVHHPAALARRRLTDKLPPEPAPEPASVPGPASGSPGPAVLRMAECTVCGVPGRPEALPGGLCRDCRGLPPAAPAGPEPAEVRAYVDRLRAAARARC</sequence>
<dbReference type="Proteomes" id="UP000198928">
    <property type="component" value="Unassembled WGS sequence"/>
</dbReference>
<feature type="region of interest" description="Disordered" evidence="1">
    <location>
        <begin position="223"/>
        <end position="243"/>
    </location>
</feature>
<accession>A0A1I4IUK8</accession>
<protein>
    <submittedName>
        <fullName evidence="2">Uncharacterized protein</fullName>
    </submittedName>
</protein>
<feature type="compositionally biased region" description="Low complexity" evidence="1">
    <location>
        <begin position="127"/>
        <end position="139"/>
    </location>
</feature>
<name>A0A1I4IUK8_9ACTN</name>
<evidence type="ECO:0000313" key="3">
    <source>
        <dbReference type="Proteomes" id="UP000198928"/>
    </source>
</evidence>
<keyword evidence="3" id="KW-1185">Reference proteome</keyword>
<organism evidence="2 3">
    <name type="scientific">Streptomyces pini</name>
    <dbReference type="NCBI Taxonomy" id="1520580"/>
    <lineage>
        <taxon>Bacteria</taxon>
        <taxon>Bacillati</taxon>
        <taxon>Actinomycetota</taxon>
        <taxon>Actinomycetes</taxon>
        <taxon>Kitasatosporales</taxon>
        <taxon>Streptomycetaceae</taxon>
        <taxon>Streptomyces</taxon>
    </lineage>
</organism>
<feature type="region of interest" description="Disordered" evidence="1">
    <location>
        <begin position="1"/>
        <end position="23"/>
    </location>
</feature>
<proteinExistence type="predicted"/>
<dbReference type="RefSeq" id="WP_245793992.1">
    <property type="nucleotide sequence ID" value="NZ_FOSG01000022.1"/>
</dbReference>
<reference evidence="3" key="1">
    <citation type="submission" date="2016-10" db="EMBL/GenBank/DDBJ databases">
        <authorList>
            <person name="Varghese N."/>
            <person name="Submissions S."/>
        </authorList>
    </citation>
    <scope>NUCLEOTIDE SEQUENCE [LARGE SCALE GENOMIC DNA]</scope>
    <source>
        <strain evidence="3">PL19</strain>
    </source>
</reference>
<gene>
    <name evidence="2" type="ORF">SAMN05192584_12211</name>
</gene>
<evidence type="ECO:0000256" key="1">
    <source>
        <dbReference type="SAM" id="MobiDB-lite"/>
    </source>
</evidence>
<dbReference type="EMBL" id="FOSG01000022">
    <property type="protein sequence ID" value="SFL58038.1"/>
    <property type="molecule type" value="Genomic_DNA"/>
</dbReference>
<feature type="compositionally biased region" description="Pro residues" evidence="1">
    <location>
        <begin position="226"/>
        <end position="235"/>
    </location>
</feature>
<dbReference type="AlphaFoldDB" id="A0A1I4IUK8"/>
<evidence type="ECO:0000313" key="2">
    <source>
        <dbReference type="EMBL" id="SFL58038.1"/>
    </source>
</evidence>
<feature type="region of interest" description="Disordered" evidence="1">
    <location>
        <begin position="123"/>
        <end position="153"/>
    </location>
</feature>